<protein>
    <recommendedName>
        <fullName evidence="3">Helix-turn-helix domain-containing protein</fullName>
    </recommendedName>
</protein>
<name>A0ABW9QS52_9ACTN</name>
<gene>
    <name evidence="1" type="ORF">GHK86_05915</name>
</gene>
<keyword evidence="2" id="KW-1185">Reference proteome</keyword>
<reference evidence="1 2" key="1">
    <citation type="submission" date="2019-11" db="EMBL/GenBank/DDBJ databases">
        <title>Acidiferrimicrobium australis gen. nov., sp. nov., an acidophilic and obligately heterotrophic, member of the Actinobacteria that catalyses dissimilatory oxido- reduction of iron isolated from metal-rich acidic water in Chile.</title>
        <authorList>
            <person name="Gonzalez D."/>
            <person name="Huber K."/>
            <person name="Hedrich S."/>
            <person name="Rojas-Villalobos C."/>
            <person name="Quatrini R."/>
            <person name="Dinamarca M.A."/>
            <person name="Schwarz A."/>
            <person name="Canales C."/>
            <person name="Nancucheo I."/>
        </authorList>
    </citation>
    <scope>NUCLEOTIDE SEQUENCE [LARGE SCALE GENOMIC DNA]</scope>
    <source>
        <strain evidence="1 2">USS-CCA1</strain>
    </source>
</reference>
<comment type="caution">
    <text evidence="1">The sequence shown here is derived from an EMBL/GenBank/DDBJ whole genome shotgun (WGS) entry which is preliminary data.</text>
</comment>
<dbReference type="Proteomes" id="UP000437736">
    <property type="component" value="Unassembled WGS sequence"/>
</dbReference>
<accession>A0ABW9QS52</accession>
<evidence type="ECO:0000313" key="1">
    <source>
        <dbReference type="EMBL" id="MST32259.1"/>
    </source>
</evidence>
<evidence type="ECO:0000313" key="2">
    <source>
        <dbReference type="Proteomes" id="UP000437736"/>
    </source>
</evidence>
<dbReference type="EMBL" id="WJHE01000258">
    <property type="protein sequence ID" value="MST32259.1"/>
    <property type="molecule type" value="Genomic_DNA"/>
</dbReference>
<proteinExistence type="predicted"/>
<sequence>MPTREEVLRRIGDGEGYEDAGRALGIPAGLAYLIATGLPADGSDSLAPEDYQRPGLRLGGTQALLGVPHHNPSERRSIDEFVHGRVRADAQMRAAATTQQ</sequence>
<organism evidence="1 2">
    <name type="scientific">Acidiferrimicrobium australe</name>
    <dbReference type="NCBI Taxonomy" id="2664430"/>
    <lineage>
        <taxon>Bacteria</taxon>
        <taxon>Bacillati</taxon>
        <taxon>Actinomycetota</taxon>
        <taxon>Acidimicrobiia</taxon>
        <taxon>Acidimicrobiales</taxon>
        <taxon>Acidimicrobiaceae</taxon>
        <taxon>Acidiferrimicrobium</taxon>
    </lineage>
</organism>
<evidence type="ECO:0008006" key="3">
    <source>
        <dbReference type="Google" id="ProtNLM"/>
    </source>
</evidence>